<dbReference type="InterPro" id="IPR000801">
    <property type="entry name" value="Esterase-like"/>
</dbReference>
<dbReference type="InterPro" id="IPR029058">
    <property type="entry name" value="AB_hydrolase_fold"/>
</dbReference>
<dbReference type="Pfam" id="PF00756">
    <property type="entry name" value="Esterase"/>
    <property type="match status" value="1"/>
</dbReference>
<dbReference type="PANTHER" id="PTHR48098">
    <property type="entry name" value="ENTEROCHELIN ESTERASE-RELATED"/>
    <property type="match status" value="1"/>
</dbReference>
<feature type="signal peptide" evidence="1">
    <location>
        <begin position="1"/>
        <end position="28"/>
    </location>
</feature>
<feature type="chain" id="PRO_5032948648" evidence="1">
    <location>
        <begin position="29"/>
        <end position="364"/>
    </location>
</feature>
<evidence type="ECO:0000313" key="3">
    <source>
        <dbReference type="Proteomes" id="UP000561438"/>
    </source>
</evidence>
<comment type="caution">
    <text evidence="2">The sequence shown here is derived from an EMBL/GenBank/DDBJ whole genome shotgun (WGS) entry which is preliminary data.</text>
</comment>
<dbReference type="SUPFAM" id="SSF53474">
    <property type="entry name" value="alpha/beta-Hydrolases"/>
    <property type="match status" value="1"/>
</dbReference>
<dbReference type="GO" id="GO:0016787">
    <property type="term" value="F:hydrolase activity"/>
    <property type="evidence" value="ECO:0007669"/>
    <property type="project" value="UniProtKB-KW"/>
</dbReference>
<keyword evidence="3" id="KW-1185">Reference proteome</keyword>
<dbReference type="RefSeq" id="WP_176267409.1">
    <property type="nucleotide sequence ID" value="NZ_JABWGV010000003.1"/>
</dbReference>
<reference evidence="2 3" key="1">
    <citation type="submission" date="2020-06" db="EMBL/GenBank/DDBJ databases">
        <title>Altererythrobacter sp. HHU K3-1.</title>
        <authorList>
            <person name="Zhang D."/>
            <person name="Xue H."/>
        </authorList>
    </citation>
    <scope>NUCLEOTIDE SEQUENCE [LARGE SCALE GENOMIC DNA]</scope>
    <source>
        <strain evidence="2 3">HHU K3-1</strain>
    </source>
</reference>
<keyword evidence="1" id="KW-0732">Signal</keyword>
<accession>A0A850H5C1</accession>
<organism evidence="2 3">
    <name type="scientific">Qipengyuania atrilutea</name>
    <dbReference type="NCBI Taxonomy" id="2744473"/>
    <lineage>
        <taxon>Bacteria</taxon>
        <taxon>Pseudomonadati</taxon>
        <taxon>Pseudomonadota</taxon>
        <taxon>Alphaproteobacteria</taxon>
        <taxon>Sphingomonadales</taxon>
        <taxon>Erythrobacteraceae</taxon>
        <taxon>Qipengyuania</taxon>
    </lineage>
</organism>
<proteinExistence type="predicted"/>
<dbReference type="AlphaFoldDB" id="A0A850H5C1"/>
<evidence type="ECO:0000313" key="2">
    <source>
        <dbReference type="EMBL" id="NVD45078.1"/>
    </source>
</evidence>
<protein>
    <submittedName>
        <fullName evidence="2">Alpha/beta fold hydrolase</fullName>
    </submittedName>
</protein>
<evidence type="ECO:0000256" key="1">
    <source>
        <dbReference type="SAM" id="SignalP"/>
    </source>
</evidence>
<dbReference type="Proteomes" id="UP000561438">
    <property type="component" value="Unassembled WGS sequence"/>
</dbReference>
<keyword evidence="2" id="KW-0378">Hydrolase</keyword>
<dbReference type="Gene3D" id="3.40.50.1820">
    <property type="entry name" value="alpha/beta hydrolase"/>
    <property type="match status" value="1"/>
</dbReference>
<name>A0A850H5C1_9SPHN</name>
<dbReference type="EMBL" id="JABWGV010000003">
    <property type="protein sequence ID" value="NVD45078.1"/>
    <property type="molecule type" value="Genomic_DNA"/>
</dbReference>
<sequence>MKSGRISAWFKAALAALAVTALPAAVSAQVATDAPERVAGALPTKVETISVYSDAIAGNLEGNPADREVFVVLPPSYASEPDRRYPVVYALHGFWIDAQQWMGEIHMPQTAEGAFAKGTPEMIIVLPSSKTRHRGSQYASGVTVGDFESFVADELVPYIDANYRTVPERESRGLVGHSMGGYGAARIGIKHADTFGALYLMSPGGLKPGPMFEIEPALAARLHAIESVDQLADLPNEARGPLAMSAAFAPNPNNAPLFLDFPFDAEGNARPEILAKFTANAPLAFIDQYIPGLKSYRAIGMDVGDEDRLLDHSKAMDAALTEYGIDHKFTIYEGDHTNRLAFRMQDHVLPFFGKNLICPSDEQD</sequence>
<gene>
    <name evidence="2" type="ORF">HUV48_08600</name>
</gene>
<dbReference type="InterPro" id="IPR050583">
    <property type="entry name" value="Mycobacterial_A85_antigen"/>
</dbReference>